<dbReference type="SMART" id="SM00220">
    <property type="entry name" value="S_TKc"/>
    <property type="match status" value="1"/>
</dbReference>
<dbReference type="Gene3D" id="3.30.200.20">
    <property type="entry name" value="Phosphorylase Kinase, domain 1"/>
    <property type="match status" value="1"/>
</dbReference>
<keyword evidence="2" id="KW-0808">Transferase</keyword>
<proteinExistence type="predicted"/>
<protein>
    <submittedName>
        <fullName evidence="2">Kinase-like protein</fullName>
    </submittedName>
</protein>
<accession>A0A1Y1WBZ0</accession>
<keyword evidence="2" id="KW-0418">Kinase</keyword>
<dbReference type="EMBL" id="MCFG01000404">
    <property type="protein sequence ID" value="ORX71061.1"/>
    <property type="molecule type" value="Genomic_DNA"/>
</dbReference>
<dbReference type="GO" id="GO:0004674">
    <property type="term" value="F:protein serine/threonine kinase activity"/>
    <property type="evidence" value="ECO:0007669"/>
    <property type="project" value="TreeGrafter"/>
</dbReference>
<dbReference type="SUPFAM" id="SSF56112">
    <property type="entry name" value="Protein kinase-like (PK-like)"/>
    <property type="match status" value="1"/>
</dbReference>
<evidence type="ECO:0000313" key="3">
    <source>
        <dbReference type="Proteomes" id="UP000193944"/>
    </source>
</evidence>
<dbReference type="AlphaFoldDB" id="A0A1Y1WBZ0"/>
<dbReference type="PANTHER" id="PTHR44167:SF18">
    <property type="entry name" value="PROTEIN KINASE DOMAIN-CONTAINING PROTEIN"/>
    <property type="match status" value="1"/>
</dbReference>
<dbReference type="GO" id="GO:0044773">
    <property type="term" value="P:mitotic DNA damage checkpoint signaling"/>
    <property type="evidence" value="ECO:0007669"/>
    <property type="project" value="TreeGrafter"/>
</dbReference>
<name>A0A1Y1WBZ0_9FUNG</name>
<dbReference type="Proteomes" id="UP000193944">
    <property type="component" value="Unassembled WGS sequence"/>
</dbReference>
<dbReference type="InterPro" id="IPR011009">
    <property type="entry name" value="Kinase-like_dom_sf"/>
</dbReference>
<dbReference type="PROSITE" id="PS50011">
    <property type="entry name" value="PROTEIN_KINASE_DOM"/>
    <property type="match status" value="1"/>
</dbReference>
<reference evidence="2 3" key="1">
    <citation type="submission" date="2016-08" db="EMBL/GenBank/DDBJ databases">
        <title>A Parts List for Fungal Cellulosomes Revealed by Comparative Genomics.</title>
        <authorList>
            <consortium name="DOE Joint Genome Institute"/>
            <person name="Haitjema C.H."/>
            <person name="Gilmore S.P."/>
            <person name="Henske J.K."/>
            <person name="Solomon K.V."/>
            <person name="De Groot R."/>
            <person name="Kuo A."/>
            <person name="Mondo S.J."/>
            <person name="Salamov A.A."/>
            <person name="Labutti K."/>
            <person name="Zhao Z."/>
            <person name="Chiniquy J."/>
            <person name="Barry K."/>
            <person name="Brewer H.M."/>
            <person name="Purvine S.O."/>
            <person name="Wright A.T."/>
            <person name="Boxma B."/>
            <person name="Van Alen T."/>
            <person name="Hackstein J.H."/>
            <person name="Baker S.E."/>
            <person name="Grigoriev I.V."/>
            <person name="O'Malley M.A."/>
        </authorList>
    </citation>
    <scope>NUCLEOTIDE SEQUENCE [LARGE SCALE GENOMIC DNA]</scope>
    <source>
        <strain evidence="2 3">S4</strain>
    </source>
</reference>
<dbReference type="GO" id="GO:0005737">
    <property type="term" value="C:cytoplasm"/>
    <property type="evidence" value="ECO:0007669"/>
    <property type="project" value="TreeGrafter"/>
</dbReference>
<feature type="domain" description="Protein kinase" evidence="1">
    <location>
        <begin position="31"/>
        <end position="323"/>
    </location>
</feature>
<evidence type="ECO:0000259" key="1">
    <source>
        <dbReference type="PROSITE" id="PS50011"/>
    </source>
</evidence>
<dbReference type="PANTHER" id="PTHR44167">
    <property type="entry name" value="OVARIAN-SPECIFIC SERINE/THREONINE-PROTEIN KINASE LOK-RELATED"/>
    <property type="match status" value="1"/>
</dbReference>
<sequence>MICLQPFTPIYKQEDYDTKVNLSTASTNSTVSVATDISTSAMSDTTTATAVINDNLHKIYNEKYRIDDGIKAIETDCSIIKFATDITNDEKVILKFIKEKKWSVKELEIMRLLNEKKIKHVIKLLDHFVDTETQKDVLVLPRLKPIPKVGLNLIDIQKIIIQLFNTLNELHNLNIVHLDITISNIMFDNNNDLVIIDFGLARFCDNSSHPIGCGTPGFVAPEVYFGECKDTKPDIYSAGVVLGMLLEPYVHNCSLEDLGCRLARHSTTSLVQDKVRENYLFERYHYTQIPEVIFDACDLLVQCIEYDHDSRISSYQAIRHPFLLKPANAFHNTDYNEFSQHPLKKTPSRTIIFYR</sequence>
<dbReference type="InterPro" id="IPR000719">
    <property type="entry name" value="Prot_kinase_dom"/>
</dbReference>
<dbReference type="PROSITE" id="PS00109">
    <property type="entry name" value="PROTEIN_KINASE_TYR"/>
    <property type="match status" value="1"/>
</dbReference>
<dbReference type="InterPro" id="IPR008266">
    <property type="entry name" value="Tyr_kinase_AS"/>
</dbReference>
<evidence type="ECO:0000313" key="2">
    <source>
        <dbReference type="EMBL" id="ORX71061.1"/>
    </source>
</evidence>
<comment type="caution">
    <text evidence="2">The sequence shown here is derived from an EMBL/GenBank/DDBJ whole genome shotgun (WGS) entry which is preliminary data.</text>
</comment>
<dbReference type="GO" id="GO:0005524">
    <property type="term" value="F:ATP binding"/>
    <property type="evidence" value="ECO:0007669"/>
    <property type="project" value="InterPro"/>
</dbReference>
<dbReference type="GO" id="GO:0005634">
    <property type="term" value="C:nucleus"/>
    <property type="evidence" value="ECO:0007669"/>
    <property type="project" value="TreeGrafter"/>
</dbReference>
<dbReference type="STRING" id="1754192.A0A1Y1WBZ0"/>
<keyword evidence="3" id="KW-1185">Reference proteome</keyword>
<dbReference type="Pfam" id="PF00069">
    <property type="entry name" value="Pkinase"/>
    <property type="match status" value="1"/>
</dbReference>
<reference evidence="2 3" key="2">
    <citation type="submission" date="2016-08" db="EMBL/GenBank/DDBJ databases">
        <title>Pervasive Adenine N6-methylation of Active Genes in Fungi.</title>
        <authorList>
            <consortium name="DOE Joint Genome Institute"/>
            <person name="Mondo S.J."/>
            <person name="Dannebaum R.O."/>
            <person name="Kuo R.C."/>
            <person name="Labutti K."/>
            <person name="Haridas S."/>
            <person name="Kuo A."/>
            <person name="Salamov A."/>
            <person name="Ahrendt S.R."/>
            <person name="Lipzen A."/>
            <person name="Sullivan W."/>
            <person name="Andreopoulos W.B."/>
            <person name="Clum A."/>
            <person name="Lindquist E."/>
            <person name="Daum C."/>
            <person name="Ramamoorthy G.K."/>
            <person name="Gryganskyi A."/>
            <person name="Culley D."/>
            <person name="Magnuson J.K."/>
            <person name="James T.Y."/>
            <person name="O'Malley M.A."/>
            <person name="Stajich J.E."/>
            <person name="Spatafora J.W."/>
            <person name="Visel A."/>
            <person name="Grigoriev I.V."/>
        </authorList>
    </citation>
    <scope>NUCLEOTIDE SEQUENCE [LARGE SCALE GENOMIC DNA]</scope>
    <source>
        <strain evidence="2 3">S4</strain>
    </source>
</reference>
<dbReference type="Gene3D" id="1.10.510.10">
    <property type="entry name" value="Transferase(Phosphotransferase) domain 1"/>
    <property type="match status" value="1"/>
</dbReference>
<dbReference type="OrthoDB" id="4062651at2759"/>
<organism evidence="2 3">
    <name type="scientific">Anaeromyces robustus</name>
    <dbReference type="NCBI Taxonomy" id="1754192"/>
    <lineage>
        <taxon>Eukaryota</taxon>
        <taxon>Fungi</taxon>
        <taxon>Fungi incertae sedis</taxon>
        <taxon>Chytridiomycota</taxon>
        <taxon>Chytridiomycota incertae sedis</taxon>
        <taxon>Neocallimastigomycetes</taxon>
        <taxon>Neocallimastigales</taxon>
        <taxon>Neocallimastigaceae</taxon>
        <taxon>Anaeromyces</taxon>
    </lineage>
</organism>
<gene>
    <name evidence="2" type="ORF">BCR32DRAFT_297312</name>
</gene>